<proteinExistence type="predicted"/>
<gene>
    <name evidence="2" type="ORF">KFK09_026897</name>
</gene>
<protein>
    <submittedName>
        <fullName evidence="2">Uncharacterized protein</fullName>
    </submittedName>
</protein>
<feature type="transmembrane region" description="Helical" evidence="1">
    <location>
        <begin position="265"/>
        <end position="288"/>
    </location>
</feature>
<keyword evidence="1" id="KW-0472">Membrane</keyword>
<sequence>MDYLLLFPSQHRAHVRRVVVEVTFTLCLAVANMVRQTLSLSPFTVSIWSGECEILSFVLLFRSGQADIRLFGKLFIRCCEYGQVDIELFSFAVANMVRRMLNSLSLSPFVSLFRSGQANIGLSSFTVSIWSGECWTFFFCPTVAIMVRWTLDFREGSLFAVANMVRWILSRSHSLFRSGQANVDSPFWLGARQSPWEAYFTTSSFPLFYFPVWGLLSFLLILCSLFRSGQADGWFFLRSCSLFRSGQVSIRLLPRSLFRSGQVNVGFSFSLPLCCFDLVNVGFSFSLPLCCFDLVRQTVGSLFLLMFTVSIWSGEH</sequence>
<feature type="transmembrane region" description="Helical" evidence="1">
    <location>
        <begin position="294"/>
        <end position="312"/>
    </location>
</feature>
<dbReference type="EMBL" id="JAGYWB010000018">
    <property type="protein sequence ID" value="KAI0492621.1"/>
    <property type="molecule type" value="Genomic_DNA"/>
</dbReference>
<evidence type="ECO:0000256" key="1">
    <source>
        <dbReference type="SAM" id="Phobius"/>
    </source>
</evidence>
<evidence type="ECO:0000313" key="2">
    <source>
        <dbReference type="EMBL" id="KAI0492621.1"/>
    </source>
</evidence>
<keyword evidence="3" id="KW-1185">Reference proteome</keyword>
<dbReference type="Proteomes" id="UP000829196">
    <property type="component" value="Unassembled WGS sequence"/>
</dbReference>
<comment type="caution">
    <text evidence="2">The sequence shown here is derived from an EMBL/GenBank/DDBJ whole genome shotgun (WGS) entry which is preliminary data.</text>
</comment>
<keyword evidence="1" id="KW-1133">Transmembrane helix</keyword>
<keyword evidence="1" id="KW-0812">Transmembrane</keyword>
<organism evidence="2 3">
    <name type="scientific">Dendrobium nobile</name>
    <name type="common">Orchid</name>
    <dbReference type="NCBI Taxonomy" id="94219"/>
    <lineage>
        <taxon>Eukaryota</taxon>
        <taxon>Viridiplantae</taxon>
        <taxon>Streptophyta</taxon>
        <taxon>Embryophyta</taxon>
        <taxon>Tracheophyta</taxon>
        <taxon>Spermatophyta</taxon>
        <taxon>Magnoliopsida</taxon>
        <taxon>Liliopsida</taxon>
        <taxon>Asparagales</taxon>
        <taxon>Orchidaceae</taxon>
        <taxon>Epidendroideae</taxon>
        <taxon>Malaxideae</taxon>
        <taxon>Dendrobiinae</taxon>
        <taxon>Dendrobium</taxon>
    </lineage>
</organism>
<evidence type="ECO:0000313" key="3">
    <source>
        <dbReference type="Proteomes" id="UP000829196"/>
    </source>
</evidence>
<accession>A0A8T3A9J3</accession>
<name>A0A8T3A9J3_DENNO</name>
<feature type="transmembrane region" description="Helical" evidence="1">
    <location>
        <begin position="207"/>
        <end position="227"/>
    </location>
</feature>
<reference evidence="2" key="1">
    <citation type="journal article" date="2022" name="Front. Genet.">
        <title>Chromosome-Scale Assembly of the Dendrobium nobile Genome Provides Insights Into the Molecular Mechanism of the Biosynthesis of the Medicinal Active Ingredient of Dendrobium.</title>
        <authorList>
            <person name="Xu Q."/>
            <person name="Niu S.-C."/>
            <person name="Li K.-L."/>
            <person name="Zheng P.-J."/>
            <person name="Zhang X.-J."/>
            <person name="Jia Y."/>
            <person name="Liu Y."/>
            <person name="Niu Y.-X."/>
            <person name="Yu L.-H."/>
            <person name="Chen D.-F."/>
            <person name="Zhang G.-Q."/>
        </authorList>
    </citation>
    <scope>NUCLEOTIDE SEQUENCE</scope>
    <source>
        <tissue evidence="2">Leaf</tissue>
    </source>
</reference>
<dbReference type="AlphaFoldDB" id="A0A8T3A9J3"/>